<sequence>MIRSYSCPFFGIPTVPSSTRTGHDEGMASVENALRIAAFGEPEVVDERYSLRFLASAAGSGPRCRWLAAVVLGACGRYAAATTLLEPLIRDRDVVVASLAASTLASHRRQLGGHALALSLDGLAVRKAVEALSGHWDGDGDPDGLDVYGALVDGLVGLAADNLGLGRLATAEVLLARAARVAAVGGCWRAEARLGWVRAELALASGGVADSVSPAKRAREVARERGSVRHVVKSELILGAALGAMGEQENGKQATKLVTNALTTARRYGWRSLIWPAQLLLFDLDVSLADWKGSKVTNELKELLGFTDPVGSRLAQASPWVPI</sequence>
<evidence type="ECO:0000313" key="2">
    <source>
        <dbReference type="Proteomes" id="UP000030848"/>
    </source>
</evidence>
<dbReference type="EMBL" id="JRZE01000003">
    <property type="protein sequence ID" value="KHF45178.1"/>
    <property type="molecule type" value="Genomic_DNA"/>
</dbReference>
<reference evidence="1 2" key="1">
    <citation type="submission" date="2014-10" db="EMBL/GenBank/DDBJ databases">
        <title>Genome sequence of Micropolyspora internatus JCM3315.</title>
        <authorList>
            <person name="Shin S.-K."/>
            <person name="Yi H."/>
        </authorList>
    </citation>
    <scope>NUCLEOTIDE SEQUENCE [LARGE SCALE GENOMIC DNA]</scope>
    <source>
        <strain evidence="1 2">JCM 3315</strain>
    </source>
</reference>
<name>A0A837DDZ0_9PSEU</name>
<organism evidence="1 2">
    <name type="scientific">Saccharomonospora viridis</name>
    <dbReference type="NCBI Taxonomy" id="1852"/>
    <lineage>
        <taxon>Bacteria</taxon>
        <taxon>Bacillati</taxon>
        <taxon>Actinomycetota</taxon>
        <taxon>Actinomycetes</taxon>
        <taxon>Pseudonocardiales</taxon>
        <taxon>Pseudonocardiaceae</taxon>
        <taxon>Saccharomonospora</taxon>
    </lineage>
</organism>
<dbReference type="Proteomes" id="UP000030848">
    <property type="component" value="Unassembled WGS sequence"/>
</dbReference>
<protein>
    <submittedName>
        <fullName evidence="1">Uncharacterized protein</fullName>
    </submittedName>
</protein>
<proteinExistence type="predicted"/>
<gene>
    <name evidence="1" type="ORF">MINT15_20600</name>
</gene>
<dbReference type="AlphaFoldDB" id="A0A837DDZ0"/>
<accession>A0A837DDZ0</accession>
<evidence type="ECO:0000313" key="1">
    <source>
        <dbReference type="EMBL" id="KHF45178.1"/>
    </source>
</evidence>
<comment type="caution">
    <text evidence="1">The sequence shown here is derived from an EMBL/GenBank/DDBJ whole genome shotgun (WGS) entry which is preliminary data.</text>
</comment>